<dbReference type="Gene3D" id="3.40.250.10">
    <property type="entry name" value="Rhodanese-like domain"/>
    <property type="match status" value="1"/>
</dbReference>
<name>A0A0R1MFY0_9LACO</name>
<dbReference type="PANTHER" id="PTHR43031:SF18">
    <property type="entry name" value="RHODANESE-RELATED SULFURTRANSFERASES"/>
    <property type="match status" value="1"/>
</dbReference>
<evidence type="ECO:0000259" key="2">
    <source>
        <dbReference type="PROSITE" id="PS50206"/>
    </source>
</evidence>
<dbReference type="Pfam" id="PF00581">
    <property type="entry name" value="Rhodanese"/>
    <property type="match status" value="1"/>
</dbReference>
<dbReference type="Proteomes" id="UP000051621">
    <property type="component" value="Unassembled WGS sequence"/>
</dbReference>
<evidence type="ECO:0000313" key="3">
    <source>
        <dbReference type="EMBL" id="KRL03235.1"/>
    </source>
</evidence>
<protein>
    <recommendedName>
        <fullName evidence="2">Rhodanese domain-containing protein</fullName>
    </recommendedName>
</protein>
<dbReference type="InterPro" id="IPR050229">
    <property type="entry name" value="GlpE_sulfurtransferase"/>
</dbReference>
<accession>A0A0R1MFY0</accession>
<keyword evidence="4" id="KW-1185">Reference proteome</keyword>
<dbReference type="PATRIC" id="fig|1423731.3.peg.246"/>
<dbReference type="InterPro" id="IPR036873">
    <property type="entry name" value="Rhodanese-like_dom_sf"/>
</dbReference>
<reference evidence="3 4" key="1">
    <citation type="journal article" date="2015" name="Genome Announc.">
        <title>Expanding the biotechnology potential of lactobacilli through comparative genomics of 213 strains and associated genera.</title>
        <authorList>
            <person name="Sun Z."/>
            <person name="Harris H.M."/>
            <person name="McCann A."/>
            <person name="Guo C."/>
            <person name="Argimon S."/>
            <person name="Zhang W."/>
            <person name="Yang X."/>
            <person name="Jeffery I.B."/>
            <person name="Cooney J.C."/>
            <person name="Kagawa T.F."/>
            <person name="Liu W."/>
            <person name="Song Y."/>
            <person name="Salvetti E."/>
            <person name="Wrobel A."/>
            <person name="Rasinkangas P."/>
            <person name="Parkhill J."/>
            <person name="Rea M.C."/>
            <person name="O'Sullivan O."/>
            <person name="Ritari J."/>
            <person name="Douillard F.P."/>
            <person name="Paul Ross R."/>
            <person name="Yang R."/>
            <person name="Briner A.E."/>
            <person name="Felis G.E."/>
            <person name="de Vos W.M."/>
            <person name="Barrangou R."/>
            <person name="Klaenhammer T.R."/>
            <person name="Caufield P.W."/>
            <person name="Cui Y."/>
            <person name="Zhang H."/>
            <person name="O'Toole P.W."/>
        </authorList>
    </citation>
    <scope>NUCLEOTIDE SEQUENCE [LARGE SCALE GENOMIC DNA]</scope>
    <source>
        <strain evidence="3 4">DSM 19910</strain>
    </source>
</reference>
<evidence type="ECO:0000313" key="4">
    <source>
        <dbReference type="Proteomes" id="UP000051621"/>
    </source>
</evidence>
<dbReference type="STRING" id="1423731.FC81_GL000238"/>
<keyword evidence="1" id="KW-1133">Transmembrane helix</keyword>
<gene>
    <name evidence="3" type="ORF">FC81_GL000238</name>
</gene>
<dbReference type="AlphaFoldDB" id="A0A0R1MFY0"/>
<comment type="caution">
    <text evidence="3">The sequence shown here is derived from an EMBL/GenBank/DDBJ whole genome shotgun (WGS) entry which is preliminary data.</text>
</comment>
<feature type="domain" description="Rhodanese" evidence="2">
    <location>
        <begin position="49"/>
        <end position="134"/>
    </location>
</feature>
<dbReference type="CDD" id="cd00158">
    <property type="entry name" value="RHOD"/>
    <property type="match status" value="1"/>
</dbReference>
<dbReference type="RefSeq" id="WP_235804608.1">
    <property type="nucleotide sequence ID" value="NZ_AZEF01000006.1"/>
</dbReference>
<dbReference type="PANTHER" id="PTHR43031">
    <property type="entry name" value="FAD-DEPENDENT OXIDOREDUCTASE"/>
    <property type="match status" value="1"/>
</dbReference>
<keyword evidence="1" id="KW-0472">Membrane</keyword>
<dbReference type="EMBL" id="AZEF01000006">
    <property type="protein sequence ID" value="KRL03235.1"/>
    <property type="molecule type" value="Genomic_DNA"/>
</dbReference>
<dbReference type="PROSITE" id="PS50206">
    <property type="entry name" value="RHODANESE_3"/>
    <property type="match status" value="1"/>
</dbReference>
<proteinExistence type="predicted"/>
<dbReference type="SMART" id="SM00450">
    <property type="entry name" value="RHOD"/>
    <property type="match status" value="1"/>
</dbReference>
<feature type="transmembrane region" description="Helical" evidence="1">
    <location>
        <begin position="6"/>
        <end position="32"/>
    </location>
</feature>
<keyword evidence="1" id="KW-0812">Transmembrane</keyword>
<organism evidence="3 4">
    <name type="scientific">Liquorilactobacillus capillatus DSM 19910</name>
    <dbReference type="NCBI Taxonomy" id="1423731"/>
    <lineage>
        <taxon>Bacteria</taxon>
        <taxon>Bacillati</taxon>
        <taxon>Bacillota</taxon>
        <taxon>Bacilli</taxon>
        <taxon>Lactobacillales</taxon>
        <taxon>Lactobacillaceae</taxon>
        <taxon>Liquorilactobacillus</taxon>
    </lineage>
</organism>
<dbReference type="SUPFAM" id="SSF52821">
    <property type="entry name" value="Rhodanese/Cell cycle control phosphatase"/>
    <property type="match status" value="1"/>
</dbReference>
<dbReference type="InterPro" id="IPR001763">
    <property type="entry name" value="Rhodanese-like_dom"/>
</dbReference>
<evidence type="ECO:0000256" key="1">
    <source>
        <dbReference type="SAM" id="Phobius"/>
    </source>
</evidence>
<sequence>MMLQNISIWGILNIVLVVLILGIIGNQLYLWFKGRSVAKLVENEEFKKGMHRGQIIDLREKDNFNAGHIMGARNIPFGQFRVMKNSIRKDMPVYLYDQGKSLSTRIAIKLHKEGYQDIYILKAGFERWDGRIKKSK</sequence>